<accession>A0A425D236</accession>
<keyword evidence="3" id="KW-0963">Cytoplasm</keyword>
<comment type="subcellular location">
    <subcellularLocation>
        <location evidence="1">Cytoplasm</location>
        <location evidence="1">Cytoskeleton</location>
    </subcellularLocation>
</comment>
<dbReference type="VEuPathDB" id="FungiDB:H257_05106"/>
<evidence type="ECO:0000256" key="3">
    <source>
        <dbReference type="ARBA" id="ARBA00022490"/>
    </source>
</evidence>
<sequence>MTFLRLTRDKGLLKGSPIPVRIQLKRTALCPISVVGFASGTNLPIVRFDHGVTHPILKEGFSVVANHTVVANRQQVRTRLTLASPLSHQTIRVHPRLLVTDETFCTINQDCAVATIRPPNDQETDSKRTELIVNAEELLGHDMEDLKDATHVRNLEIQTHFVCQPPLPPFDLSCITTYLASHTNIRPLHRLVLEFTTVISIQDAINERSRHFEEKLGAEMKARDESIAELRAGVMRAFEGAFSAMEAKAGAAFDLRLNDTILAQDTRETNVQVHFHEFIHVTVPGIIEALQGTVTRRLDKSHETFDIDNTKLVKREKKMTNQVESHERKTAQAFMDEKDRRSTTFIALQEGIHTTMRTDDRQAEKKQNGMIDTIVALKSQYDEERRVREAEDAELLEKVSSAMERLHRSILDSFGEVKDMDDGHGVGTTPGDHNNGD</sequence>
<keyword evidence="4" id="KW-0493">Microtubule</keyword>
<evidence type="ECO:0000256" key="2">
    <source>
        <dbReference type="ARBA" id="ARBA00005678"/>
    </source>
</evidence>
<dbReference type="GO" id="GO:0005200">
    <property type="term" value="F:structural constituent of cytoskeleton"/>
    <property type="evidence" value="ECO:0007669"/>
    <property type="project" value="InterPro"/>
</dbReference>
<dbReference type="AlphaFoldDB" id="A0A425D236"/>
<protein>
    <submittedName>
        <fullName evidence="8">Uncharacterized protein</fullName>
    </submittedName>
</protein>
<comment type="caution">
    <text evidence="8">The sequence shown here is derived from an EMBL/GenBank/DDBJ whole genome shotgun (WGS) entry which is preliminary data.</text>
</comment>
<dbReference type="Proteomes" id="UP000284702">
    <property type="component" value="Unassembled WGS sequence"/>
</dbReference>
<evidence type="ECO:0000313" key="8">
    <source>
        <dbReference type="EMBL" id="RQM23380.1"/>
    </source>
</evidence>
<comment type="similarity">
    <text evidence="2">Belongs to the SF-assemblin family.</text>
</comment>
<evidence type="ECO:0000256" key="6">
    <source>
        <dbReference type="ARBA" id="ARBA00023212"/>
    </source>
</evidence>
<proteinExistence type="inferred from homology"/>
<name>A0A425D236_APHAT</name>
<dbReference type="InterPro" id="IPR008374">
    <property type="entry name" value="SF_assemblin/giardin_b"/>
</dbReference>
<reference evidence="8" key="1">
    <citation type="submission" date="2018-07" db="EMBL/GenBank/DDBJ databases">
        <title>Annotation of Aphanomyces astaci genome assembly.</title>
        <authorList>
            <person name="Studholme D.J."/>
        </authorList>
    </citation>
    <scope>NUCLEOTIDE SEQUENCE [LARGE SCALE GENOMIC DNA]</scope>
    <source>
        <strain evidence="8">Pc</strain>
    </source>
</reference>
<evidence type="ECO:0000313" key="9">
    <source>
        <dbReference type="Proteomes" id="UP000284702"/>
    </source>
</evidence>
<organism evidence="8 9">
    <name type="scientific">Aphanomyces astaci</name>
    <name type="common">Crayfish plague agent</name>
    <dbReference type="NCBI Taxonomy" id="112090"/>
    <lineage>
        <taxon>Eukaryota</taxon>
        <taxon>Sar</taxon>
        <taxon>Stramenopiles</taxon>
        <taxon>Oomycota</taxon>
        <taxon>Saprolegniomycetes</taxon>
        <taxon>Saprolegniales</taxon>
        <taxon>Verrucalvaceae</taxon>
        <taxon>Aphanomyces</taxon>
    </lineage>
</organism>
<dbReference type="VEuPathDB" id="FungiDB:H257_05105"/>
<keyword evidence="5" id="KW-0175">Coiled coil</keyword>
<feature type="region of interest" description="Disordered" evidence="7">
    <location>
        <begin position="416"/>
        <end position="437"/>
    </location>
</feature>
<keyword evidence="9" id="KW-1185">Reference proteome</keyword>
<evidence type="ECO:0000256" key="5">
    <source>
        <dbReference type="ARBA" id="ARBA00023054"/>
    </source>
</evidence>
<gene>
    <name evidence="8" type="ORF">B5M09_003135</name>
</gene>
<dbReference type="GO" id="GO:0005874">
    <property type="term" value="C:microtubule"/>
    <property type="evidence" value="ECO:0007669"/>
    <property type="project" value="UniProtKB-KW"/>
</dbReference>
<keyword evidence="6" id="KW-0206">Cytoskeleton</keyword>
<evidence type="ECO:0000256" key="7">
    <source>
        <dbReference type="SAM" id="MobiDB-lite"/>
    </source>
</evidence>
<dbReference type="Pfam" id="PF06705">
    <property type="entry name" value="SF-assemblin"/>
    <property type="match status" value="1"/>
</dbReference>
<dbReference type="EMBL" id="MZMZ02002973">
    <property type="protein sequence ID" value="RQM23380.1"/>
    <property type="molecule type" value="Genomic_DNA"/>
</dbReference>
<evidence type="ECO:0000256" key="4">
    <source>
        <dbReference type="ARBA" id="ARBA00022701"/>
    </source>
</evidence>
<evidence type="ECO:0000256" key="1">
    <source>
        <dbReference type="ARBA" id="ARBA00004245"/>
    </source>
</evidence>